<dbReference type="RefSeq" id="WP_189498015.1">
    <property type="nucleotide sequence ID" value="NZ_BMZH01000007.1"/>
</dbReference>
<name>A0A8J3CQL5_9PROT</name>
<feature type="signal peptide" evidence="2">
    <location>
        <begin position="1"/>
        <end position="28"/>
    </location>
</feature>
<reference evidence="3" key="2">
    <citation type="submission" date="2020-09" db="EMBL/GenBank/DDBJ databases">
        <authorList>
            <person name="Sun Q."/>
            <person name="Kim S."/>
        </authorList>
    </citation>
    <scope>NUCLEOTIDE SEQUENCE</scope>
    <source>
        <strain evidence="3">KCTC 32513</strain>
    </source>
</reference>
<gene>
    <name evidence="3" type="ORF">GCM10009069_20140</name>
</gene>
<dbReference type="Proteomes" id="UP000634004">
    <property type="component" value="Unassembled WGS sequence"/>
</dbReference>
<proteinExistence type="predicted"/>
<keyword evidence="4" id="KW-1185">Reference proteome</keyword>
<protein>
    <submittedName>
        <fullName evidence="3">Uncharacterized protein</fullName>
    </submittedName>
</protein>
<feature type="region of interest" description="Disordered" evidence="1">
    <location>
        <begin position="557"/>
        <end position="578"/>
    </location>
</feature>
<accession>A0A8J3CQL5</accession>
<dbReference type="AlphaFoldDB" id="A0A8J3CQL5"/>
<keyword evidence="2" id="KW-0732">Signal</keyword>
<evidence type="ECO:0000313" key="4">
    <source>
        <dbReference type="Proteomes" id="UP000634004"/>
    </source>
</evidence>
<dbReference type="EMBL" id="BMZH01000007">
    <property type="protein sequence ID" value="GHA97075.1"/>
    <property type="molecule type" value="Genomic_DNA"/>
</dbReference>
<evidence type="ECO:0000256" key="1">
    <source>
        <dbReference type="SAM" id="MobiDB-lite"/>
    </source>
</evidence>
<organism evidence="3 4">
    <name type="scientific">Algimonas arctica</name>
    <dbReference type="NCBI Taxonomy" id="1479486"/>
    <lineage>
        <taxon>Bacteria</taxon>
        <taxon>Pseudomonadati</taxon>
        <taxon>Pseudomonadota</taxon>
        <taxon>Alphaproteobacteria</taxon>
        <taxon>Maricaulales</taxon>
        <taxon>Robiginitomaculaceae</taxon>
        <taxon>Algimonas</taxon>
    </lineage>
</organism>
<evidence type="ECO:0000313" key="3">
    <source>
        <dbReference type="EMBL" id="GHA97075.1"/>
    </source>
</evidence>
<sequence length="578" mass="60923">MPASPFNLRSTLLAGLCASALLMGACSGADKVPAEEITVEAASLGLTSADESHLSAHFVITKRGGTETETLSLLSAAGFDNATYGERMITGSTVVYTDWTASNDEAAMRADRVEMIGLNETDGGPTLDKLVVSGMYVEGFEGEGDGRETVMDATVGNLVVVKPSAALFVDLTDIMMARDAYADGATDNFGNLDGKSEAFRAFHVEDMVVNIMEEGKNGALSLKQIIVGNDIDNGLMDAVVETLSFDWVNAETGPNGLFNLKMDGVTVLGLDTAQLNTPGMSGVGVPQGLLSGLMTGMTPSATPPYRQIDLGQVDLKSSAFDLTTEGFEADSETKGDVTELRSVLSPMIVTLKDLAGTPVAPFMDILRENGLAEISFKGSSTTTFDRKSDRVSFVDNRMEIDGGLRTRCDYSVIGLTASAKIMDASGVKPPIFDFSDTENSEAAFENYMAQTEAYSAAQAEANKVVKIEGLTCDIQDVPGNSLVERGYKVASAITGRPVPILKGGAKTAIALGSLTAQSEFQRDLMDTLGSGLIDFIDTPGQTMTITMAPEQPVSVTSLTGADGNEPSIKPLNLSVEVR</sequence>
<comment type="caution">
    <text evidence="3">The sequence shown here is derived from an EMBL/GenBank/DDBJ whole genome shotgun (WGS) entry which is preliminary data.</text>
</comment>
<feature type="chain" id="PRO_5035285705" evidence="2">
    <location>
        <begin position="29"/>
        <end position="578"/>
    </location>
</feature>
<evidence type="ECO:0000256" key="2">
    <source>
        <dbReference type="SAM" id="SignalP"/>
    </source>
</evidence>
<reference evidence="3" key="1">
    <citation type="journal article" date="2014" name="Int. J. Syst. Evol. Microbiol.">
        <title>Complete genome sequence of Corynebacterium casei LMG S-19264T (=DSM 44701T), isolated from a smear-ripened cheese.</title>
        <authorList>
            <consortium name="US DOE Joint Genome Institute (JGI-PGF)"/>
            <person name="Walter F."/>
            <person name="Albersmeier A."/>
            <person name="Kalinowski J."/>
            <person name="Ruckert C."/>
        </authorList>
    </citation>
    <scope>NUCLEOTIDE SEQUENCE</scope>
    <source>
        <strain evidence="3">KCTC 32513</strain>
    </source>
</reference>